<comment type="subcellular location">
    <subcellularLocation>
        <location evidence="1">Secreted</location>
        <location evidence="1">Extracellular space</location>
    </subcellularLocation>
</comment>
<dbReference type="SMART" id="SM00020">
    <property type="entry name" value="Tryp_SPc"/>
    <property type="match status" value="1"/>
</dbReference>
<evidence type="ECO:0000313" key="22">
    <source>
        <dbReference type="Ensembl" id="ENSPNAP00000037171.1"/>
    </source>
</evidence>
<dbReference type="SUPFAM" id="SSF50494">
    <property type="entry name" value="Trypsin-like serine proteases"/>
    <property type="match status" value="1"/>
</dbReference>
<dbReference type="FunFam" id="2.10.25.10:FF:000122">
    <property type="entry name" value="Protein crumbs homolog 2"/>
    <property type="match status" value="1"/>
</dbReference>
<keyword evidence="6 18" id="KW-0732">Signal</keyword>
<comment type="caution">
    <text evidence="15">Lacks conserved residue(s) required for the propagation of feature annotation.</text>
</comment>
<reference evidence="22 23" key="1">
    <citation type="submission" date="2020-10" db="EMBL/GenBank/DDBJ databases">
        <title>Pygocentrus nattereri (red-bellied piranha) genome, fPygNat1, primary haplotype.</title>
        <authorList>
            <person name="Myers G."/>
            <person name="Meyer A."/>
            <person name="Karagic N."/>
            <person name="Pippel M."/>
            <person name="Winkler S."/>
            <person name="Tracey A."/>
            <person name="Wood J."/>
            <person name="Formenti G."/>
            <person name="Howe K."/>
            <person name="Fedrigo O."/>
            <person name="Jarvis E.D."/>
        </authorList>
    </citation>
    <scope>NUCLEOTIDE SEQUENCE [LARGE SCALE GENOMIC DNA]</scope>
</reference>
<dbReference type="InterPro" id="IPR018056">
    <property type="entry name" value="Kringle_CS"/>
</dbReference>
<dbReference type="Proteomes" id="UP001501920">
    <property type="component" value="Chromosome 13"/>
</dbReference>
<dbReference type="InterPro" id="IPR013806">
    <property type="entry name" value="Kringle-like"/>
</dbReference>
<dbReference type="SUPFAM" id="SSF57196">
    <property type="entry name" value="EGF/Laminin"/>
    <property type="match status" value="1"/>
</dbReference>
<feature type="disulfide bond" evidence="15">
    <location>
        <begin position="110"/>
        <end position="120"/>
    </location>
</feature>
<dbReference type="Pfam" id="PF00008">
    <property type="entry name" value="EGF"/>
    <property type="match status" value="2"/>
</dbReference>
<feature type="domain" description="EGF-like" evidence="19">
    <location>
        <begin position="106"/>
        <end position="143"/>
    </location>
</feature>
<organism evidence="22 23">
    <name type="scientific">Pygocentrus nattereri</name>
    <name type="common">Red-bellied piranha</name>
    <dbReference type="NCBI Taxonomy" id="42514"/>
    <lineage>
        <taxon>Eukaryota</taxon>
        <taxon>Metazoa</taxon>
        <taxon>Chordata</taxon>
        <taxon>Craniata</taxon>
        <taxon>Vertebrata</taxon>
        <taxon>Euteleostomi</taxon>
        <taxon>Actinopterygii</taxon>
        <taxon>Neopterygii</taxon>
        <taxon>Teleostei</taxon>
        <taxon>Ostariophysi</taxon>
        <taxon>Characiformes</taxon>
        <taxon>Characoidei</taxon>
        <taxon>Pygocentrus</taxon>
    </lineage>
</organism>
<dbReference type="InterPro" id="IPR050127">
    <property type="entry name" value="Serine_Proteases_S1"/>
</dbReference>
<dbReference type="PROSITE" id="PS00021">
    <property type="entry name" value="KRINGLE_1"/>
    <property type="match status" value="1"/>
</dbReference>
<evidence type="ECO:0000256" key="5">
    <source>
        <dbReference type="ARBA" id="ARBA00022670"/>
    </source>
</evidence>
<dbReference type="PRINTS" id="PR00018">
    <property type="entry name" value="KRINGLE"/>
</dbReference>
<evidence type="ECO:0000256" key="8">
    <source>
        <dbReference type="ARBA" id="ARBA00022801"/>
    </source>
</evidence>
<dbReference type="SMART" id="SM00130">
    <property type="entry name" value="KR"/>
    <property type="match status" value="1"/>
</dbReference>
<evidence type="ECO:0000256" key="10">
    <source>
        <dbReference type="ARBA" id="ARBA00023157"/>
    </source>
</evidence>
<evidence type="ECO:0000256" key="7">
    <source>
        <dbReference type="ARBA" id="ARBA00022737"/>
    </source>
</evidence>
<feature type="domain" description="Kringle" evidence="20">
    <location>
        <begin position="185"/>
        <end position="261"/>
    </location>
</feature>
<dbReference type="InterPro" id="IPR033116">
    <property type="entry name" value="TRYPSIN_SER"/>
</dbReference>
<keyword evidence="8 17" id="KW-0378">Hydrolase</keyword>
<evidence type="ECO:0000256" key="17">
    <source>
        <dbReference type="RuleBase" id="RU363034"/>
    </source>
</evidence>
<dbReference type="Pfam" id="PF00051">
    <property type="entry name" value="Kringle"/>
    <property type="match status" value="1"/>
</dbReference>
<dbReference type="PANTHER" id="PTHR24264:SF40">
    <property type="entry name" value="HYALURONAN-BINDING PROTEIN 2"/>
    <property type="match status" value="1"/>
</dbReference>
<dbReference type="PROSITE" id="PS00135">
    <property type="entry name" value="TRYPSIN_SER"/>
    <property type="match status" value="1"/>
</dbReference>
<dbReference type="PANTHER" id="PTHR24264">
    <property type="entry name" value="TRYPSIN-RELATED"/>
    <property type="match status" value="1"/>
</dbReference>
<keyword evidence="11" id="KW-0325">Glycoprotein</keyword>
<dbReference type="SMART" id="SM00181">
    <property type="entry name" value="EGF"/>
    <property type="match status" value="3"/>
</dbReference>
<dbReference type="InterPro" id="IPR001254">
    <property type="entry name" value="Trypsin_dom"/>
</dbReference>
<dbReference type="InterPro" id="IPR012224">
    <property type="entry name" value="Pept_S1A_FX"/>
</dbReference>
<evidence type="ECO:0000313" key="23">
    <source>
        <dbReference type="Proteomes" id="UP001501920"/>
    </source>
</evidence>
<evidence type="ECO:0000256" key="15">
    <source>
        <dbReference type="PROSITE-ProRule" id="PRU00076"/>
    </source>
</evidence>
<dbReference type="AlphaFoldDB" id="A0A3B4EPQ9"/>
<comment type="catalytic activity">
    <reaction evidence="12">
        <text>Preferential cleavage: Arg-|-Xaa, Lys-|-Xaa.</text>
        <dbReference type="EC" id="3.4.21.4"/>
    </reaction>
</comment>
<feature type="chain" id="PRO_5017404237" description="trypsin" evidence="18">
    <location>
        <begin position="21"/>
        <end position="550"/>
    </location>
</feature>
<dbReference type="Gene3D" id="2.40.10.10">
    <property type="entry name" value="Trypsin-like serine proteases"/>
    <property type="match status" value="1"/>
</dbReference>
<dbReference type="GO" id="GO:0048732">
    <property type="term" value="P:gland development"/>
    <property type="evidence" value="ECO:0007669"/>
    <property type="project" value="UniProtKB-ARBA"/>
</dbReference>
<dbReference type="FunFam" id="2.40.20.10:FF:000001">
    <property type="entry name" value="Urokinase-type plasminogen activator"/>
    <property type="match status" value="1"/>
</dbReference>
<evidence type="ECO:0000256" key="18">
    <source>
        <dbReference type="SAM" id="SignalP"/>
    </source>
</evidence>
<dbReference type="SMART" id="SM00179">
    <property type="entry name" value="EGF_CA"/>
    <property type="match status" value="3"/>
</dbReference>
<feature type="domain" description="Peptidase S1" evidence="21">
    <location>
        <begin position="308"/>
        <end position="549"/>
    </location>
</feature>
<dbReference type="OrthoDB" id="9937281at2759"/>
<feature type="domain" description="EGF-like" evidence="19">
    <location>
        <begin position="67"/>
        <end position="104"/>
    </location>
</feature>
<keyword evidence="10 15" id="KW-1015">Disulfide bond</keyword>
<protein>
    <recommendedName>
        <fullName evidence="13">trypsin</fullName>
        <ecNumber evidence="13">3.4.21.4</ecNumber>
    </recommendedName>
</protein>
<dbReference type="GO" id="GO:0007596">
    <property type="term" value="P:blood coagulation"/>
    <property type="evidence" value="ECO:0007669"/>
    <property type="project" value="InterPro"/>
</dbReference>
<dbReference type="InterPro" id="IPR043504">
    <property type="entry name" value="Peptidase_S1_PA_chymotrypsin"/>
</dbReference>
<feature type="signal peptide" evidence="18">
    <location>
        <begin position="1"/>
        <end position="20"/>
    </location>
</feature>
<evidence type="ECO:0000256" key="13">
    <source>
        <dbReference type="ARBA" id="ARBA00038868"/>
    </source>
</evidence>
<dbReference type="Pfam" id="PF00089">
    <property type="entry name" value="Trypsin"/>
    <property type="match status" value="1"/>
</dbReference>
<dbReference type="GO" id="GO:0006508">
    <property type="term" value="P:proteolysis"/>
    <property type="evidence" value="ECO:0007669"/>
    <property type="project" value="UniProtKB-KW"/>
</dbReference>
<feature type="active site" description="Charge relay system" evidence="14">
    <location>
        <position position="501"/>
    </location>
</feature>
<proteinExistence type="predicted"/>
<dbReference type="PROSITE" id="PS50026">
    <property type="entry name" value="EGF_3"/>
    <property type="match status" value="3"/>
</dbReference>
<gene>
    <name evidence="22" type="primary">HABP2</name>
</gene>
<dbReference type="InterPro" id="IPR018114">
    <property type="entry name" value="TRYPSIN_HIS"/>
</dbReference>
<dbReference type="FunFam" id="2.40.10.10:FF:000069">
    <property type="entry name" value="Hyaluronan-binding protein 2"/>
    <property type="match status" value="1"/>
</dbReference>
<feature type="disulfide bond" evidence="15">
    <location>
        <begin position="94"/>
        <end position="103"/>
    </location>
</feature>
<evidence type="ECO:0000259" key="21">
    <source>
        <dbReference type="PROSITE" id="PS50240"/>
    </source>
</evidence>
<evidence type="ECO:0000256" key="14">
    <source>
        <dbReference type="PIRSR" id="PIRSR001143-1"/>
    </source>
</evidence>
<evidence type="ECO:0000256" key="11">
    <source>
        <dbReference type="ARBA" id="ARBA00023180"/>
    </source>
</evidence>
<dbReference type="PROSITE" id="PS01186">
    <property type="entry name" value="EGF_2"/>
    <property type="match status" value="3"/>
</dbReference>
<dbReference type="InterPro" id="IPR000742">
    <property type="entry name" value="EGF"/>
</dbReference>
<dbReference type="Gene3D" id="2.40.20.10">
    <property type="entry name" value="Plasminogen Kringle 4"/>
    <property type="match status" value="1"/>
</dbReference>
<keyword evidence="3 15" id="KW-0245">EGF-like domain</keyword>
<dbReference type="GeneTree" id="ENSGT00940000157814"/>
<feature type="active site" description="Charge relay system" evidence="14">
    <location>
        <position position="355"/>
    </location>
</feature>
<dbReference type="PROSITE" id="PS00134">
    <property type="entry name" value="TRYPSIN_HIS"/>
    <property type="match status" value="1"/>
</dbReference>
<reference evidence="22" key="2">
    <citation type="submission" date="2025-08" db="UniProtKB">
        <authorList>
            <consortium name="Ensembl"/>
        </authorList>
    </citation>
    <scope>IDENTIFICATION</scope>
</reference>
<evidence type="ECO:0000256" key="9">
    <source>
        <dbReference type="ARBA" id="ARBA00022825"/>
    </source>
</evidence>
<reference evidence="22" key="3">
    <citation type="submission" date="2025-09" db="UniProtKB">
        <authorList>
            <consortium name="Ensembl"/>
        </authorList>
    </citation>
    <scope>IDENTIFICATION</scope>
</reference>
<keyword evidence="5 17" id="KW-0645">Protease</keyword>
<dbReference type="GO" id="GO:0005615">
    <property type="term" value="C:extracellular space"/>
    <property type="evidence" value="ECO:0007669"/>
    <property type="project" value="TreeGrafter"/>
</dbReference>
<evidence type="ECO:0000259" key="20">
    <source>
        <dbReference type="PROSITE" id="PS50070"/>
    </source>
</evidence>
<dbReference type="InterPro" id="IPR001881">
    <property type="entry name" value="EGF-like_Ca-bd_dom"/>
</dbReference>
<feature type="active site" description="Charge relay system" evidence="14">
    <location>
        <position position="403"/>
    </location>
</feature>
<keyword evidence="7" id="KW-0677">Repeat</keyword>
<evidence type="ECO:0000256" key="16">
    <source>
        <dbReference type="PROSITE-ProRule" id="PRU00121"/>
    </source>
</evidence>
<dbReference type="FunFam" id="2.10.25.10:FF:000095">
    <property type="entry name" value="Notch, isoform B"/>
    <property type="match status" value="1"/>
</dbReference>
<dbReference type="CDD" id="cd00190">
    <property type="entry name" value="Tryp_SPc"/>
    <property type="match status" value="1"/>
</dbReference>
<dbReference type="GO" id="GO:0005509">
    <property type="term" value="F:calcium ion binding"/>
    <property type="evidence" value="ECO:0007669"/>
    <property type="project" value="InterPro"/>
</dbReference>
<dbReference type="PROSITE" id="PS00022">
    <property type="entry name" value="EGF_1"/>
    <property type="match status" value="2"/>
</dbReference>
<dbReference type="PROSITE" id="PS50070">
    <property type="entry name" value="KRINGLE_2"/>
    <property type="match status" value="1"/>
</dbReference>
<dbReference type="GO" id="GO:0004252">
    <property type="term" value="F:serine-type endopeptidase activity"/>
    <property type="evidence" value="ECO:0007669"/>
    <property type="project" value="UniProtKB-EC"/>
</dbReference>
<feature type="disulfide bond" evidence="15">
    <location>
        <begin position="133"/>
        <end position="142"/>
    </location>
</feature>
<evidence type="ECO:0000256" key="12">
    <source>
        <dbReference type="ARBA" id="ARBA00036320"/>
    </source>
</evidence>
<evidence type="ECO:0000256" key="4">
    <source>
        <dbReference type="ARBA" id="ARBA00022572"/>
    </source>
</evidence>
<dbReference type="CDD" id="cd00054">
    <property type="entry name" value="EGF_CA"/>
    <property type="match status" value="2"/>
</dbReference>
<dbReference type="PRINTS" id="PR00722">
    <property type="entry name" value="CHYMOTRYPSIN"/>
</dbReference>
<dbReference type="InterPro" id="IPR000001">
    <property type="entry name" value="Kringle"/>
</dbReference>
<dbReference type="Ensembl" id="ENSPNAT00000032843.2">
    <property type="protein sequence ID" value="ENSPNAP00000037171.1"/>
    <property type="gene ID" value="ENSPNAG00000006929.2"/>
</dbReference>
<dbReference type="InterPro" id="IPR009003">
    <property type="entry name" value="Peptidase_S1_PA"/>
</dbReference>
<evidence type="ECO:0000256" key="1">
    <source>
        <dbReference type="ARBA" id="ARBA00004239"/>
    </source>
</evidence>
<sequence>MLSLLLLLLGLQSFCQPAGAAEELWWDVVSGIAEAINEYFYEYTEEPTETAAAVNSNDDWLYDLFDEEDVCDPNPCLNSGTCEVGTDGHFKCTCPRPFKGKKCQDVEDVCKNVNCGHGECVRIPEKPFYECKCTAPYRPPRCKRSSPCRPSPCLNGARCVKGRKTFRCACPDGYTGKFCQVGPDDCYEGDGESYRGFVSETVSKLECLPWNSHLLPYSEFDEDDGTGQHNYCRNPDGESQPWCFVRYQGKLRWDDCAVQRCPEPASTTEPTTTEEPPTELTEVVTMAPPKKDFSVCGMTQPARALSRIFGGRKALPGAHPWQVSLQVRRKRTSESFRHICGGILIDSCWVLTAAHCIQRINEMQVVLGGVNLEKHEAADQTVEVDSYIIHENYTETPDALYNDIALLKLKAVDGQCAIETRFVKAACLPTGPIPDGTECMISGYGVTEHDEEGSSQLLDANVLLISQKRCMAPNVYGNMLDDGMFCAGHMKGGVDSCQGDSGGPLVCKQNGLHYVYGVVSWGDACGKKNRPGIYARVTHYLDWIKENMHS</sequence>
<dbReference type="InterPro" id="IPR001314">
    <property type="entry name" value="Peptidase_S1A"/>
</dbReference>
<keyword evidence="2" id="KW-0964">Secreted</keyword>
<evidence type="ECO:0000256" key="3">
    <source>
        <dbReference type="ARBA" id="ARBA00022536"/>
    </source>
</evidence>
<dbReference type="SUPFAM" id="SSF57440">
    <property type="entry name" value="Kringle-like"/>
    <property type="match status" value="1"/>
</dbReference>
<evidence type="ECO:0000259" key="19">
    <source>
        <dbReference type="PROSITE" id="PS50026"/>
    </source>
</evidence>
<dbReference type="Gene3D" id="2.10.25.10">
    <property type="entry name" value="Laminin"/>
    <property type="match status" value="2"/>
</dbReference>
<dbReference type="EC" id="3.4.21.4" evidence="13"/>
<dbReference type="CDD" id="cd00108">
    <property type="entry name" value="KR"/>
    <property type="match status" value="1"/>
</dbReference>
<dbReference type="STRING" id="42514.ENSPNAP00000037171"/>
<name>A0A3B4EPQ9_PYGNA</name>
<keyword evidence="23" id="KW-1185">Reference proteome</keyword>
<accession>A0A3B4EPQ9</accession>
<dbReference type="PIRSF" id="PIRSF001143">
    <property type="entry name" value="Factor_X"/>
    <property type="match status" value="1"/>
</dbReference>
<evidence type="ECO:0000256" key="6">
    <source>
        <dbReference type="ARBA" id="ARBA00022729"/>
    </source>
</evidence>
<feature type="domain" description="EGF-like" evidence="19">
    <location>
        <begin position="144"/>
        <end position="180"/>
    </location>
</feature>
<dbReference type="PROSITE" id="PS50240">
    <property type="entry name" value="TRYPSIN_DOM"/>
    <property type="match status" value="1"/>
</dbReference>
<dbReference type="InterPro" id="IPR038178">
    <property type="entry name" value="Kringle_sf"/>
</dbReference>
<evidence type="ECO:0000256" key="2">
    <source>
        <dbReference type="ARBA" id="ARBA00022525"/>
    </source>
</evidence>
<keyword evidence="9 17" id="KW-0720">Serine protease</keyword>
<dbReference type="OMA" id="CKRINCH"/>
<keyword evidence="4 16" id="KW-0420">Kringle</keyword>
<feature type="disulfide bond" evidence="15">
    <location>
        <begin position="170"/>
        <end position="179"/>
    </location>
</feature>